<proteinExistence type="predicted"/>
<evidence type="ECO:0000313" key="2">
    <source>
        <dbReference type="WBParaSite" id="nRc.2.0.1.t35668-RA"/>
    </source>
</evidence>
<accession>A0A915KA70</accession>
<dbReference type="Proteomes" id="UP000887565">
    <property type="component" value="Unplaced"/>
</dbReference>
<name>A0A915KA70_ROMCU</name>
<dbReference type="AlphaFoldDB" id="A0A915KA70"/>
<evidence type="ECO:0000313" key="1">
    <source>
        <dbReference type="Proteomes" id="UP000887565"/>
    </source>
</evidence>
<sequence length="134" mass="15051">MMLKGIKGDNDAPKLVFLEFHLGGDALTKFENISNSPNPPGTYNRFKIALLAAFPIVQDVPLLFQCQILLDRKQKRTETVTAYFNELEKLGRLAYSEFNVGVRENLIEPVFWEGLLSDIKNGAGPQCPARRPSK</sequence>
<dbReference type="WBParaSite" id="nRc.2.0.1.t35668-RA">
    <property type="protein sequence ID" value="nRc.2.0.1.t35668-RA"/>
    <property type="gene ID" value="nRc.2.0.1.g35668"/>
</dbReference>
<reference evidence="2" key="1">
    <citation type="submission" date="2022-11" db="UniProtKB">
        <authorList>
            <consortium name="WormBaseParasite"/>
        </authorList>
    </citation>
    <scope>IDENTIFICATION</scope>
</reference>
<organism evidence="1 2">
    <name type="scientific">Romanomermis culicivorax</name>
    <name type="common">Nematode worm</name>
    <dbReference type="NCBI Taxonomy" id="13658"/>
    <lineage>
        <taxon>Eukaryota</taxon>
        <taxon>Metazoa</taxon>
        <taxon>Ecdysozoa</taxon>
        <taxon>Nematoda</taxon>
        <taxon>Enoplea</taxon>
        <taxon>Dorylaimia</taxon>
        <taxon>Mermithida</taxon>
        <taxon>Mermithoidea</taxon>
        <taxon>Mermithidae</taxon>
        <taxon>Romanomermis</taxon>
    </lineage>
</organism>
<keyword evidence="1" id="KW-1185">Reference proteome</keyword>
<protein>
    <submittedName>
        <fullName evidence="2">Retrotransposon gag domain-containing protein</fullName>
    </submittedName>
</protein>